<comment type="cofactor">
    <cofactor evidence="3">
        <name>Co(2+)</name>
        <dbReference type="ChEBI" id="CHEBI:48828"/>
    </cofactor>
</comment>
<dbReference type="InterPro" id="IPR000056">
    <property type="entry name" value="Ribul_P_3_epim-like"/>
</dbReference>
<dbReference type="CDD" id="cd00429">
    <property type="entry name" value="RPE"/>
    <property type="match status" value="1"/>
</dbReference>
<evidence type="ECO:0000256" key="1">
    <source>
        <dbReference type="ARBA" id="ARBA00001782"/>
    </source>
</evidence>
<gene>
    <name evidence="10 12" type="primary">rpe</name>
    <name evidence="12" type="ORF">Pan44_00850</name>
</gene>
<dbReference type="Pfam" id="PF00834">
    <property type="entry name" value="Ribul_P_3_epim"/>
    <property type="match status" value="1"/>
</dbReference>
<feature type="binding site" evidence="10">
    <location>
        <position position="133"/>
    </location>
    <ligand>
        <name>substrate</name>
    </ligand>
</feature>
<evidence type="ECO:0000256" key="2">
    <source>
        <dbReference type="ARBA" id="ARBA00001936"/>
    </source>
</evidence>
<feature type="active site" description="Proton donor" evidence="10">
    <location>
        <position position="239"/>
    </location>
</feature>
<keyword evidence="9 10" id="KW-0413">Isomerase</keyword>
<organism evidence="12 13">
    <name type="scientific">Caulifigura coniformis</name>
    <dbReference type="NCBI Taxonomy" id="2527983"/>
    <lineage>
        <taxon>Bacteria</taxon>
        <taxon>Pseudomonadati</taxon>
        <taxon>Planctomycetota</taxon>
        <taxon>Planctomycetia</taxon>
        <taxon>Planctomycetales</taxon>
        <taxon>Planctomycetaceae</taxon>
        <taxon>Caulifigura</taxon>
    </lineage>
</organism>
<evidence type="ECO:0000313" key="13">
    <source>
        <dbReference type="Proteomes" id="UP000315700"/>
    </source>
</evidence>
<dbReference type="KEGG" id="ccos:Pan44_00850"/>
<evidence type="ECO:0000256" key="9">
    <source>
        <dbReference type="ARBA" id="ARBA00023235"/>
    </source>
</evidence>
<dbReference type="HAMAP" id="MF_02227">
    <property type="entry name" value="RPE"/>
    <property type="match status" value="1"/>
</dbReference>
<feature type="binding site" evidence="10">
    <location>
        <begin position="261"/>
        <end position="262"/>
    </location>
    <ligand>
        <name>substrate</name>
    </ligand>
</feature>
<accession>A0A517S7H9</accession>
<comment type="function">
    <text evidence="10">Catalyzes the reversible epimerization of D-ribulose 5-phosphate to D-xylulose 5-phosphate.</text>
</comment>
<name>A0A517S7H9_9PLAN</name>
<keyword evidence="13" id="KW-1185">Reference proteome</keyword>
<comment type="cofactor">
    <cofactor evidence="5">
        <name>Fe(2+)</name>
        <dbReference type="ChEBI" id="CHEBI:29033"/>
    </cofactor>
</comment>
<comment type="cofactor">
    <cofactor evidence="2">
        <name>Mn(2+)</name>
        <dbReference type="ChEBI" id="CHEBI:29035"/>
    </cofactor>
</comment>
<dbReference type="FunCoup" id="A0A517S7H9">
    <property type="interactions" value="526"/>
</dbReference>
<dbReference type="GO" id="GO:0006098">
    <property type="term" value="P:pentose-phosphate shunt"/>
    <property type="evidence" value="ECO:0007669"/>
    <property type="project" value="UniProtKB-UniRule"/>
</dbReference>
<keyword evidence="10" id="KW-0119">Carbohydrate metabolism</keyword>
<dbReference type="InterPro" id="IPR013785">
    <property type="entry name" value="Aldolase_TIM"/>
</dbReference>
<dbReference type="GO" id="GO:0046872">
    <property type="term" value="F:metal ion binding"/>
    <property type="evidence" value="ECO:0007669"/>
    <property type="project" value="UniProtKB-UniRule"/>
</dbReference>
<dbReference type="GO" id="GO:0005737">
    <property type="term" value="C:cytoplasm"/>
    <property type="evidence" value="ECO:0007669"/>
    <property type="project" value="UniProtKB-ARBA"/>
</dbReference>
<comment type="catalytic activity">
    <reaction evidence="1 10">
        <text>D-ribulose 5-phosphate = D-xylulose 5-phosphate</text>
        <dbReference type="Rhea" id="RHEA:13677"/>
        <dbReference type="ChEBI" id="CHEBI:57737"/>
        <dbReference type="ChEBI" id="CHEBI:58121"/>
        <dbReference type="EC" id="5.1.3.1"/>
    </reaction>
</comment>
<evidence type="ECO:0000256" key="3">
    <source>
        <dbReference type="ARBA" id="ARBA00001941"/>
    </source>
</evidence>
<dbReference type="GO" id="GO:0004750">
    <property type="term" value="F:D-ribulose-phosphate 3-epimerase activity"/>
    <property type="evidence" value="ECO:0007669"/>
    <property type="project" value="UniProtKB-UniRule"/>
</dbReference>
<proteinExistence type="inferred from homology"/>
<dbReference type="InterPro" id="IPR011060">
    <property type="entry name" value="RibuloseP-bd_barrel"/>
</dbReference>
<dbReference type="NCBIfam" id="TIGR01163">
    <property type="entry name" value="rpe"/>
    <property type="match status" value="1"/>
</dbReference>
<keyword evidence="8 10" id="KW-0479">Metal-binding</keyword>
<dbReference type="NCBIfam" id="NF004076">
    <property type="entry name" value="PRK05581.1-4"/>
    <property type="match status" value="1"/>
</dbReference>
<evidence type="ECO:0000256" key="5">
    <source>
        <dbReference type="ARBA" id="ARBA00001954"/>
    </source>
</evidence>
<evidence type="ECO:0000256" key="6">
    <source>
        <dbReference type="ARBA" id="ARBA00009541"/>
    </source>
</evidence>
<feature type="binding site" evidence="10">
    <location>
        <position position="75"/>
    </location>
    <ligand>
        <name>substrate</name>
    </ligand>
</feature>
<sequence>MGDASPLRVPEVESREATSGIGPLSRTSTDPFTTPPQFCQRWRTAISRNRTVAVGMTAVGISETLRRRVPIVAPSMLKVDFGNLAREIQLLDEAKSAVLHWDVMDGNFVPNLSYGAMVIASCRKRTDAIFEAHLMVADPAPYLDEYVQAGCQWITIHIESQGNAKQHLRHIRARGCLAGLCINPETPAEAIKPLLGEFDTVLVMSVKPGFGGQKFIPESLEKLESVRRIVGSDTLIAVDGGIGSTTIGPCAAAGAEVFVAGSAVFDRPDYRQAVEELTDLARRQTPDL</sequence>
<comment type="cofactor">
    <cofactor evidence="4">
        <name>Zn(2+)</name>
        <dbReference type="ChEBI" id="CHEBI:29105"/>
    </cofactor>
</comment>
<comment type="pathway">
    <text evidence="10">Carbohydrate degradation.</text>
</comment>
<dbReference type="InterPro" id="IPR026019">
    <property type="entry name" value="Ribul_P_3_epim"/>
</dbReference>
<feature type="binding site" evidence="10">
    <location>
        <position position="100"/>
    </location>
    <ligand>
        <name>a divalent metal cation</name>
        <dbReference type="ChEBI" id="CHEBI:60240"/>
    </ligand>
</feature>
<comment type="cofactor">
    <cofactor evidence="10">
        <name>a divalent metal cation</name>
        <dbReference type="ChEBI" id="CHEBI:60240"/>
    </cofactor>
    <text evidence="10">Binds 1 divalent metal cation per subunit.</text>
</comment>
<feature type="binding site" evidence="10">
    <location>
        <position position="102"/>
    </location>
    <ligand>
        <name>a divalent metal cation</name>
        <dbReference type="ChEBI" id="CHEBI:60240"/>
    </ligand>
</feature>
<evidence type="ECO:0000256" key="7">
    <source>
        <dbReference type="ARBA" id="ARBA00013188"/>
    </source>
</evidence>
<evidence type="ECO:0000256" key="8">
    <source>
        <dbReference type="ARBA" id="ARBA00022723"/>
    </source>
</evidence>
<comment type="similarity">
    <text evidence="6 10">Belongs to the ribulose-phosphate 3-epimerase family.</text>
</comment>
<dbReference type="PROSITE" id="PS01086">
    <property type="entry name" value="RIBUL_P_3_EPIMER_2"/>
    <property type="match status" value="1"/>
</dbReference>
<protein>
    <recommendedName>
        <fullName evidence="7 10">Ribulose-phosphate 3-epimerase</fullName>
        <ecNumber evidence="7 10">5.1.3.1</ecNumber>
    </recommendedName>
</protein>
<dbReference type="SUPFAM" id="SSF51366">
    <property type="entry name" value="Ribulose-phoshate binding barrel"/>
    <property type="match status" value="1"/>
</dbReference>
<evidence type="ECO:0000256" key="11">
    <source>
        <dbReference type="SAM" id="MobiDB-lite"/>
    </source>
</evidence>
<feature type="binding site" evidence="10">
    <location>
        <position position="239"/>
    </location>
    <ligand>
        <name>a divalent metal cation</name>
        <dbReference type="ChEBI" id="CHEBI:60240"/>
    </ligand>
</feature>
<reference evidence="12 13" key="1">
    <citation type="submission" date="2019-02" db="EMBL/GenBank/DDBJ databases">
        <title>Deep-cultivation of Planctomycetes and their phenomic and genomic characterization uncovers novel biology.</title>
        <authorList>
            <person name="Wiegand S."/>
            <person name="Jogler M."/>
            <person name="Boedeker C."/>
            <person name="Pinto D."/>
            <person name="Vollmers J."/>
            <person name="Rivas-Marin E."/>
            <person name="Kohn T."/>
            <person name="Peeters S.H."/>
            <person name="Heuer A."/>
            <person name="Rast P."/>
            <person name="Oberbeckmann S."/>
            <person name="Bunk B."/>
            <person name="Jeske O."/>
            <person name="Meyerdierks A."/>
            <person name="Storesund J.E."/>
            <person name="Kallscheuer N."/>
            <person name="Luecker S."/>
            <person name="Lage O.M."/>
            <person name="Pohl T."/>
            <person name="Merkel B.J."/>
            <person name="Hornburger P."/>
            <person name="Mueller R.-W."/>
            <person name="Bruemmer F."/>
            <person name="Labrenz M."/>
            <person name="Spormann A.M."/>
            <person name="Op den Camp H."/>
            <person name="Overmann J."/>
            <person name="Amann R."/>
            <person name="Jetten M.S.M."/>
            <person name="Mascher T."/>
            <person name="Medema M.H."/>
            <person name="Devos D.P."/>
            <person name="Kaster A.-K."/>
            <person name="Ovreas L."/>
            <person name="Rohde M."/>
            <person name="Galperin M.Y."/>
            <person name="Jogler C."/>
        </authorList>
    </citation>
    <scope>NUCLEOTIDE SEQUENCE [LARGE SCALE GENOMIC DNA]</scope>
    <source>
        <strain evidence="12 13">Pan44</strain>
    </source>
</reference>
<dbReference type="Proteomes" id="UP000315700">
    <property type="component" value="Chromosome"/>
</dbReference>
<dbReference type="FunFam" id="3.20.20.70:FF:000004">
    <property type="entry name" value="Ribulose-phosphate 3-epimerase"/>
    <property type="match status" value="1"/>
</dbReference>
<dbReference type="AlphaFoldDB" id="A0A517S7H9"/>
<dbReference type="Gene3D" id="3.20.20.70">
    <property type="entry name" value="Aldolase class I"/>
    <property type="match status" value="1"/>
</dbReference>
<feature type="region of interest" description="Disordered" evidence="11">
    <location>
        <begin position="1"/>
        <end position="33"/>
    </location>
</feature>
<evidence type="ECO:0000256" key="4">
    <source>
        <dbReference type="ARBA" id="ARBA00001947"/>
    </source>
</evidence>
<dbReference type="EMBL" id="CP036271">
    <property type="protein sequence ID" value="QDT52077.1"/>
    <property type="molecule type" value="Genomic_DNA"/>
</dbReference>
<dbReference type="InParanoid" id="A0A517S7H9"/>
<dbReference type="PANTHER" id="PTHR11749">
    <property type="entry name" value="RIBULOSE-5-PHOSPHATE-3-EPIMERASE"/>
    <property type="match status" value="1"/>
</dbReference>
<feature type="binding site" evidence="10">
    <location>
        <begin position="209"/>
        <end position="212"/>
    </location>
    <ligand>
        <name>substrate</name>
    </ligand>
</feature>
<dbReference type="EC" id="5.1.3.1" evidence="7 10"/>
<evidence type="ECO:0000256" key="10">
    <source>
        <dbReference type="HAMAP-Rule" id="MF_02227"/>
    </source>
</evidence>
<feature type="binding site" evidence="10">
    <location>
        <begin position="239"/>
        <end position="241"/>
    </location>
    <ligand>
        <name>substrate</name>
    </ligand>
</feature>
<dbReference type="GO" id="GO:0019323">
    <property type="term" value="P:pentose catabolic process"/>
    <property type="evidence" value="ECO:0007669"/>
    <property type="project" value="UniProtKB-UniRule"/>
</dbReference>
<feature type="active site" description="Proton acceptor" evidence="10">
    <location>
        <position position="102"/>
    </location>
</feature>
<feature type="binding site" evidence="10">
    <location>
        <position position="133"/>
    </location>
    <ligand>
        <name>a divalent metal cation</name>
        <dbReference type="ChEBI" id="CHEBI:60240"/>
    </ligand>
</feature>
<evidence type="ECO:0000313" key="12">
    <source>
        <dbReference type="EMBL" id="QDT52077.1"/>
    </source>
</evidence>